<dbReference type="InterPro" id="IPR021317">
    <property type="entry name" value="DUF2917"/>
</dbReference>
<evidence type="ECO:0000313" key="1">
    <source>
        <dbReference type="EMBL" id="SDG80431.1"/>
    </source>
</evidence>
<accession>A0A1G7X8E2</accession>
<evidence type="ECO:0000313" key="2">
    <source>
        <dbReference type="Proteomes" id="UP000199706"/>
    </source>
</evidence>
<proteinExistence type="predicted"/>
<sequence>MHDASSKFDCFPVPDDPCAGGFRSPKMVIHLSLEPRQTVSWRAAARSEIRARGSRVWMTRACSPYDYWLQAGDVIRVTRGERIWLSADDDGPAEVTLTSEYVERRRPFGLPPVRWLERAFRFLAPVAR</sequence>
<dbReference type="AlphaFoldDB" id="A0A1G7X8E2"/>
<organism evidence="1 2">
    <name type="scientific">Paraburkholderia phenazinium</name>
    <dbReference type="NCBI Taxonomy" id="60549"/>
    <lineage>
        <taxon>Bacteria</taxon>
        <taxon>Pseudomonadati</taxon>
        <taxon>Pseudomonadota</taxon>
        <taxon>Betaproteobacteria</taxon>
        <taxon>Burkholderiales</taxon>
        <taxon>Burkholderiaceae</taxon>
        <taxon>Paraburkholderia</taxon>
    </lineage>
</organism>
<dbReference type="Pfam" id="PF11142">
    <property type="entry name" value="DUF2917"/>
    <property type="match status" value="1"/>
</dbReference>
<gene>
    <name evidence="1" type="ORF">SAMN05216466_105240</name>
</gene>
<name>A0A1G7X8E2_9BURK</name>
<dbReference type="EMBL" id="FNCJ01000005">
    <property type="protein sequence ID" value="SDG80431.1"/>
    <property type="molecule type" value="Genomic_DNA"/>
</dbReference>
<dbReference type="Proteomes" id="UP000199706">
    <property type="component" value="Unassembled WGS sequence"/>
</dbReference>
<reference evidence="1 2" key="1">
    <citation type="submission" date="2016-10" db="EMBL/GenBank/DDBJ databases">
        <authorList>
            <person name="de Groot N.N."/>
        </authorList>
    </citation>
    <scope>NUCLEOTIDE SEQUENCE [LARGE SCALE GENOMIC DNA]</scope>
    <source>
        <strain evidence="1 2">LMG 2247</strain>
    </source>
</reference>
<protein>
    <recommendedName>
        <fullName evidence="3">DUF2917 family protein</fullName>
    </recommendedName>
</protein>
<evidence type="ECO:0008006" key="3">
    <source>
        <dbReference type="Google" id="ProtNLM"/>
    </source>
</evidence>